<protein>
    <submittedName>
        <fullName evidence="1">Uncharacterized protein</fullName>
    </submittedName>
</protein>
<dbReference type="EMBL" id="BDSP01000069">
    <property type="protein sequence ID" value="GAX13536.1"/>
    <property type="molecule type" value="Genomic_DNA"/>
</dbReference>
<keyword evidence="2" id="KW-1185">Reference proteome</keyword>
<comment type="caution">
    <text evidence="1">The sequence shown here is derived from an EMBL/GenBank/DDBJ whole genome shotgun (WGS) entry which is preliminary data.</text>
</comment>
<reference evidence="1 2" key="1">
    <citation type="journal article" date="2015" name="Plant Cell">
        <title>Oil accumulation by the oleaginous diatom Fistulifera solaris as revealed by the genome and transcriptome.</title>
        <authorList>
            <person name="Tanaka T."/>
            <person name="Maeda Y."/>
            <person name="Veluchamy A."/>
            <person name="Tanaka M."/>
            <person name="Abida H."/>
            <person name="Marechal E."/>
            <person name="Bowler C."/>
            <person name="Muto M."/>
            <person name="Sunaga Y."/>
            <person name="Tanaka M."/>
            <person name="Yoshino T."/>
            <person name="Taniguchi T."/>
            <person name="Fukuda Y."/>
            <person name="Nemoto M."/>
            <person name="Matsumoto M."/>
            <person name="Wong P.S."/>
            <person name="Aburatani S."/>
            <person name="Fujibuchi W."/>
        </authorList>
    </citation>
    <scope>NUCLEOTIDE SEQUENCE [LARGE SCALE GENOMIC DNA]</scope>
    <source>
        <strain evidence="1 2">JPCC DA0580</strain>
    </source>
</reference>
<name>A0A1Z5JHX4_FISSO</name>
<dbReference type="SUPFAM" id="SSF48371">
    <property type="entry name" value="ARM repeat"/>
    <property type="match status" value="1"/>
</dbReference>
<accession>A0A1Z5JHX4</accession>
<dbReference type="Proteomes" id="UP000198406">
    <property type="component" value="Unassembled WGS sequence"/>
</dbReference>
<proteinExistence type="predicted"/>
<sequence>MELPTVPRFLPDLRTALATLYQTNTPSKEAHDYCLFVQSRNARRKIRSWQQQQKDQPSDALPSADFVVGSSWLACLMLLLQNNNVSHTERLFCAQSLLHRIRRVPIAEAVDWEFENSATALQPVPSAAILLEAYRDWMRRIHPAMAQCLEEYHSVECPERVKGELTMLTIASILQHEVSHINTTDPLCATLASILATTALRLRFMGTPSTPLIVCIQHAFAGVTQKANSFGFFLTLMAIPETVFTNSAGNKLSIDPKCIQTIAYELRTVELPLLFQCLPSDELWVLRLGEAWARYIPLPEDFIRRTASIMEKYWNTKVSFKYWLAIMESAVLTVDEIVAQNLGLTDGQCQQAMKKRSSSRAKKKKQAKIEEDSTEEMYSYAKWDTRHRGAIACAMVSVAWNSFNAMVKVVLSEQNHHQVDGEGPVGCLAACANACLPFILLHRETPHGAELFHAISESFQELCKHPNSSVRALALEPLHNLHAALLECIIAHGPLSEPLESFVVAHISKCVISLASVCSYPVDYFDEKAAPSDEDVEILRNDIRDVVRTVSGSGESGSTSDSASIHGPISTTLKILSEILKSCHQAVVVAKESGDLLPETAIHTFSAFAKPLNAVAKFVLQKGGDVDIQPILEFAFTFLCSICTNVVELFHAHTRLEDILPRCRTAAIAAASLSPMISCMAMINMLDGKLLSAIFDMSIASIEHIPELFAESTLKHSQYDIRGTMRGPGGEDHVGCLSLMRLVQESERLTSIIIAVHGETFVPRLCHLHQQLKAIESERGVNVLYGKGVTPASRRILLNILSDIEVTSKGQAGAASVLEDLFHHAVSSIAKCNNDMLFEEGTIFQIAEHTFDLVAFSPAILVNLFVDSKSSLNDLATSCLECLTKTCMTGYKQLSSSEPPSASIMQWNRLRAALFQLFRVVSKVDGSPRLGEMIRACALAELEAAHRQCELGNESGSSLFLDEVISEDSIPAGIFLHVVGEALVVNGVINPACMFVLMECRQACLSVVAHPCSDPLSFVDPRPALLEAWLFSLLELTNAREQVDESMLIEAFVASINFVFMSSLGKTEDERRRDPGMSMDGPHSLMMVMFIVKFLELGPHILKTAAERLVNVIPINPSSSSGLSEALLFNQGMAIIGAGLFRAAEGALPPWVVEMCPEIYSSLYAALGRNVNDFILLFRWSMEIRLLPDVPRFGGVSPGCLLSGHAFEKLNDKTKHDFLKQASELAAKDNVTSWRRMKVLIKQISGGKKKDTDFGQKPSLTRWEFLRV</sequence>
<evidence type="ECO:0000313" key="2">
    <source>
        <dbReference type="Proteomes" id="UP000198406"/>
    </source>
</evidence>
<dbReference type="OrthoDB" id="47738at2759"/>
<evidence type="ECO:0000313" key="1">
    <source>
        <dbReference type="EMBL" id="GAX13536.1"/>
    </source>
</evidence>
<dbReference type="AlphaFoldDB" id="A0A1Z5JHX4"/>
<dbReference type="InterPro" id="IPR016024">
    <property type="entry name" value="ARM-type_fold"/>
</dbReference>
<gene>
    <name evidence="1" type="ORF">FisN_27Lh021</name>
</gene>
<organism evidence="1 2">
    <name type="scientific">Fistulifera solaris</name>
    <name type="common">Oleaginous diatom</name>
    <dbReference type="NCBI Taxonomy" id="1519565"/>
    <lineage>
        <taxon>Eukaryota</taxon>
        <taxon>Sar</taxon>
        <taxon>Stramenopiles</taxon>
        <taxon>Ochrophyta</taxon>
        <taxon>Bacillariophyta</taxon>
        <taxon>Bacillariophyceae</taxon>
        <taxon>Bacillariophycidae</taxon>
        <taxon>Naviculales</taxon>
        <taxon>Naviculaceae</taxon>
        <taxon>Fistulifera</taxon>
    </lineage>
</organism>
<dbReference type="InParanoid" id="A0A1Z5JHX4"/>